<dbReference type="Pfam" id="PF21039">
    <property type="entry name" value="CEP104_ZnF"/>
    <property type="match status" value="1"/>
</dbReference>
<feature type="region of interest" description="Disordered" evidence="1">
    <location>
        <begin position="315"/>
        <end position="396"/>
    </location>
</feature>
<feature type="compositionally biased region" description="Basic and acidic residues" evidence="1">
    <location>
        <begin position="366"/>
        <end position="379"/>
    </location>
</feature>
<dbReference type="SUPFAM" id="SSF49785">
    <property type="entry name" value="Galactose-binding domain-like"/>
    <property type="match status" value="1"/>
</dbReference>
<dbReference type="PANTHER" id="PTHR13371">
    <property type="entry name" value="GLYCINE-, GLUTAMATE-, THIENYLCYCLOHEXYLPIPERIDINE-BINDING PROTEIN"/>
    <property type="match status" value="1"/>
</dbReference>
<dbReference type="InterPro" id="IPR013083">
    <property type="entry name" value="Znf_RING/FYVE/PHD"/>
</dbReference>
<dbReference type="SMART" id="SM01349">
    <property type="entry name" value="TOG"/>
    <property type="match status" value="1"/>
</dbReference>
<evidence type="ECO:0000256" key="1">
    <source>
        <dbReference type="SAM" id="MobiDB-lite"/>
    </source>
</evidence>
<organism evidence="3 4">
    <name type="scientific">Saccoglossus kowalevskii</name>
    <name type="common">Acorn worm</name>
    <dbReference type="NCBI Taxonomy" id="10224"/>
    <lineage>
        <taxon>Eukaryota</taxon>
        <taxon>Metazoa</taxon>
        <taxon>Hemichordata</taxon>
        <taxon>Enteropneusta</taxon>
        <taxon>Harrimaniidae</taxon>
        <taxon>Saccoglossus</taxon>
    </lineage>
</organism>
<gene>
    <name evidence="4" type="primary">LOC100369449</name>
</gene>
<dbReference type="InterPro" id="IPR052607">
    <property type="entry name" value="CEP104-like"/>
</dbReference>
<evidence type="ECO:0000259" key="2">
    <source>
        <dbReference type="SMART" id="SM01349"/>
    </source>
</evidence>
<dbReference type="Pfam" id="PF21038">
    <property type="entry name" value="CEP104_N"/>
    <property type="match status" value="1"/>
</dbReference>
<dbReference type="Pfam" id="PF21040">
    <property type="entry name" value="CEP104-like_TOG"/>
    <property type="match status" value="1"/>
</dbReference>
<feature type="compositionally biased region" description="Basic and acidic residues" evidence="1">
    <location>
        <begin position="315"/>
        <end position="324"/>
    </location>
</feature>
<accession>A0ABM0LVX9</accession>
<keyword evidence="3" id="KW-1185">Reference proteome</keyword>
<sequence>MPRKIPFSIVHASSSDDAYSVKELEVHNPLVKGWVTGRFCLYPQELVLRLTERARIRKLQILSHQFLIGTKIEFFIGNLPPDHITTLHGTRYKRLGYVSLSDNEKTGFKARELKSVHVDAMGQYLKLVIHKNHVNKYNLFNQVGLVAINVIGDDLLDQDEKPVDPTDPSLKYLLNTYLPTGRSFQDDPTGSHDNDMPDPAIWGAINRPDYISPMDDLAFDMYQDPEVAQIIRKLDVRKNEAVLQERYDLAKRLKQAIADLQKVGEKLGRFEVEKRRAVENEDYDLAKIKKMQMDEYRLQIYKQLELHDLLDITRSERDKLRTPPREYSPPPPTLETIQESPRQPPPQRQPEPVNDERPLPALKNSPRREPSPDTARTVEEDSAGITGEPEPMTEKQMREAGTVIDVFGIHLVSGAFSKTWSYREDAFVAIYKQMEEMPTGTDKEELRNLLRAAIFLIQKGIRDKVFAVFNAALNLLRMILEEWIPKHKIPKQDTTHAVDKTLPELLARTGDTAQRLRETDIKFIVEMAQFKEVRSMVPHTCVQPFKLSMATRLAVSRVVIVEKLLNQLGLEKNSGLTVDNVMKFCVNALDHNAGEVRDGAVRIIFDLYRMRGDEVREHLPPDEPSTRKNTLYRQIFEGFDRIDGRPTEAELKSQQKAAQKADHERKQAQINALQSELQQLKDLASTQGKKDADDESKSGDINIHINVVSGKDGASSPNKNTRQLQNKAKSTKASSIADGSEFGEDIDKMCIFCNEKNDDFNEEGLDLHYWKHCPMLKRCTHCKQVVEISGLTEHLLTECEKRTQFAKCPRCHEAVEKAQLDKHVQEKVCSVARSKDQANRCPLCHMNIAAGEDGWKKHLMSRDGCKNNPRRELALKRAQEQRGKAGAGRGRVGKAGAGRGRGTSRTPRK</sequence>
<feature type="region of interest" description="Disordered" evidence="1">
    <location>
        <begin position="682"/>
        <end position="736"/>
    </location>
</feature>
<dbReference type="SUPFAM" id="SSF48371">
    <property type="entry name" value="ARM repeat"/>
    <property type="match status" value="1"/>
</dbReference>
<dbReference type="Proteomes" id="UP000694865">
    <property type="component" value="Unplaced"/>
</dbReference>
<feature type="compositionally biased region" description="Basic and acidic residues" evidence="1">
    <location>
        <begin position="862"/>
        <end position="883"/>
    </location>
</feature>
<dbReference type="InterPro" id="IPR016024">
    <property type="entry name" value="ARM-type_fold"/>
</dbReference>
<dbReference type="InterPro" id="IPR048738">
    <property type="entry name" value="CEP104_Znf"/>
</dbReference>
<evidence type="ECO:0000313" key="4">
    <source>
        <dbReference type="RefSeq" id="XP_006811920.1"/>
    </source>
</evidence>
<feature type="domain" description="TOG" evidence="2">
    <location>
        <begin position="396"/>
        <end position="648"/>
    </location>
</feature>
<dbReference type="InterPro" id="IPR011989">
    <property type="entry name" value="ARM-like"/>
</dbReference>
<dbReference type="RefSeq" id="XP_006811920.1">
    <property type="nucleotide sequence ID" value="XM_006811857.1"/>
</dbReference>
<evidence type="ECO:0000313" key="3">
    <source>
        <dbReference type="Proteomes" id="UP000694865"/>
    </source>
</evidence>
<protein>
    <submittedName>
        <fullName evidence="4">Centrosomal protein of 104 kDa-like</fullName>
    </submittedName>
</protein>
<dbReference type="Gene3D" id="3.30.40.10">
    <property type="entry name" value="Zinc/RING finger domain, C3HC4 (zinc finger)"/>
    <property type="match status" value="1"/>
</dbReference>
<proteinExistence type="predicted"/>
<feature type="region of interest" description="Disordered" evidence="1">
    <location>
        <begin position="862"/>
        <end position="909"/>
    </location>
</feature>
<feature type="compositionally biased region" description="Gly residues" evidence="1">
    <location>
        <begin position="885"/>
        <end position="901"/>
    </location>
</feature>
<feature type="compositionally biased region" description="Polar residues" evidence="1">
    <location>
        <begin position="715"/>
        <end position="734"/>
    </location>
</feature>
<dbReference type="PANTHER" id="PTHR13371:SF0">
    <property type="entry name" value="CENTROSOMAL PROTEIN OF 104 KDA"/>
    <property type="match status" value="1"/>
</dbReference>
<name>A0ABM0LVX9_SACKO</name>
<dbReference type="Gene3D" id="1.25.10.10">
    <property type="entry name" value="Leucine-rich Repeat Variant"/>
    <property type="match status" value="1"/>
</dbReference>
<reference evidence="4" key="1">
    <citation type="submission" date="2025-08" db="UniProtKB">
        <authorList>
            <consortium name="RefSeq"/>
        </authorList>
    </citation>
    <scope>IDENTIFICATION</scope>
    <source>
        <tissue evidence="4">Testes</tissue>
    </source>
</reference>
<dbReference type="InterPro" id="IPR008979">
    <property type="entry name" value="Galactose-bd-like_sf"/>
</dbReference>
<dbReference type="GeneID" id="100369449"/>
<dbReference type="InterPro" id="IPR034085">
    <property type="entry name" value="TOG"/>
</dbReference>
<dbReference type="InterPro" id="IPR048739">
    <property type="entry name" value="CEP104_N"/>
</dbReference>
<feature type="compositionally biased region" description="Basic and acidic residues" evidence="1">
    <location>
        <begin position="688"/>
        <end position="698"/>
    </location>
</feature>